<dbReference type="Proteomes" id="UP000541444">
    <property type="component" value="Unassembled WGS sequence"/>
</dbReference>
<evidence type="ECO:0008006" key="11">
    <source>
        <dbReference type="Google" id="ProtNLM"/>
    </source>
</evidence>
<evidence type="ECO:0000256" key="3">
    <source>
        <dbReference type="ARBA" id="ARBA00022512"/>
    </source>
</evidence>
<dbReference type="GO" id="GO:0071555">
    <property type="term" value="P:cell wall organization"/>
    <property type="evidence" value="ECO:0007669"/>
    <property type="project" value="UniProtKB-KW"/>
</dbReference>
<keyword evidence="6 8" id="KW-0326">Glycosidase</keyword>
<evidence type="ECO:0000256" key="4">
    <source>
        <dbReference type="ARBA" id="ARBA00022525"/>
    </source>
</evidence>
<keyword evidence="5 8" id="KW-0378">Hydrolase</keyword>
<dbReference type="GO" id="GO:0005975">
    <property type="term" value="P:carbohydrate metabolic process"/>
    <property type="evidence" value="ECO:0007669"/>
    <property type="project" value="InterPro"/>
</dbReference>
<dbReference type="EMBL" id="JACGCM010001311">
    <property type="protein sequence ID" value="KAF6156646.1"/>
    <property type="molecule type" value="Genomic_DNA"/>
</dbReference>
<accession>A0A7J7MP30</accession>
<comment type="subcellular location">
    <subcellularLocation>
        <location evidence="1">Secreted</location>
        <location evidence="1">Cell wall</location>
    </subcellularLocation>
</comment>
<keyword evidence="10" id="KW-1185">Reference proteome</keyword>
<comment type="caution">
    <text evidence="9">The sequence shown here is derived from an EMBL/GenBank/DDBJ whole genome shotgun (WGS) entry which is preliminary data.</text>
</comment>
<dbReference type="OrthoDB" id="187139at2759"/>
<dbReference type="InterPro" id="IPR000743">
    <property type="entry name" value="Glyco_hydro_28"/>
</dbReference>
<evidence type="ECO:0000313" key="10">
    <source>
        <dbReference type="Proteomes" id="UP000541444"/>
    </source>
</evidence>
<keyword evidence="4" id="KW-0964">Secreted</keyword>
<evidence type="ECO:0000256" key="7">
    <source>
        <dbReference type="ARBA" id="ARBA00023316"/>
    </source>
</evidence>
<dbReference type="PANTHER" id="PTHR31375">
    <property type="match status" value="1"/>
</dbReference>
<evidence type="ECO:0000256" key="1">
    <source>
        <dbReference type="ARBA" id="ARBA00004191"/>
    </source>
</evidence>
<protein>
    <recommendedName>
        <fullName evidence="11">Polygalacturonase</fullName>
    </recommendedName>
</protein>
<comment type="similarity">
    <text evidence="2 8">Belongs to the glycosyl hydrolase 28 family.</text>
</comment>
<evidence type="ECO:0000256" key="5">
    <source>
        <dbReference type="ARBA" id="ARBA00022801"/>
    </source>
</evidence>
<sequence length="88" mass="10083">MIWKQHEFFHKAICKVDSIGSLGKGGLTVQAEDIHVYNVSFYKSTNGVRIKIWQGATGYARGITFEKLTFNWVQNPIIIDQNYFSKVV</sequence>
<dbReference type="SUPFAM" id="SSF51126">
    <property type="entry name" value="Pectin lyase-like"/>
    <property type="match status" value="1"/>
</dbReference>
<name>A0A7J7MP30_9MAGN</name>
<proteinExistence type="inferred from homology"/>
<gene>
    <name evidence="9" type="ORF">GIB67_017782</name>
</gene>
<evidence type="ECO:0000313" key="9">
    <source>
        <dbReference type="EMBL" id="KAF6156646.1"/>
    </source>
</evidence>
<dbReference type="Pfam" id="PF00295">
    <property type="entry name" value="Glyco_hydro_28"/>
    <property type="match status" value="1"/>
</dbReference>
<keyword evidence="7" id="KW-0961">Cell wall biogenesis/degradation</keyword>
<reference evidence="9 10" key="1">
    <citation type="journal article" date="2020" name="IScience">
        <title>Genome Sequencing of the Endangered Kingdonia uniflora (Circaeasteraceae, Ranunculales) Reveals Potential Mechanisms of Evolutionary Specialization.</title>
        <authorList>
            <person name="Sun Y."/>
            <person name="Deng T."/>
            <person name="Zhang A."/>
            <person name="Moore M.J."/>
            <person name="Landis J.B."/>
            <person name="Lin N."/>
            <person name="Zhang H."/>
            <person name="Zhang X."/>
            <person name="Huang J."/>
            <person name="Zhang X."/>
            <person name="Sun H."/>
            <person name="Wang H."/>
        </authorList>
    </citation>
    <scope>NUCLEOTIDE SEQUENCE [LARGE SCALE GENOMIC DNA]</scope>
    <source>
        <strain evidence="9">TB1705</strain>
        <tissue evidence="9">Leaf</tissue>
    </source>
</reference>
<dbReference type="AlphaFoldDB" id="A0A7J7MP30"/>
<evidence type="ECO:0000256" key="2">
    <source>
        <dbReference type="ARBA" id="ARBA00008834"/>
    </source>
</evidence>
<dbReference type="InterPro" id="IPR011050">
    <property type="entry name" value="Pectin_lyase_fold/virulence"/>
</dbReference>
<organism evidence="9 10">
    <name type="scientific">Kingdonia uniflora</name>
    <dbReference type="NCBI Taxonomy" id="39325"/>
    <lineage>
        <taxon>Eukaryota</taxon>
        <taxon>Viridiplantae</taxon>
        <taxon>Streptophyta</taxon>
        <taxon>Embryophyta</taxon>
        <taxon>Tracheophyta</taxon>
        <taxon>Spermatophyta</taxon>
        <taxon>Magnoliopsida</taxon>
        <taxon>Ranunculales</taxon>
        <taxon>Circaeasteraceae</taxon>
        <taxon>Kingdonia</taxon>
    </lineage>
</organism>
<dbReference type="InterPro" id="IPR012334">
    <property type="entry name" value="Pectin_lyas_fold"/>
</dbReference>
<evidence type="ECO:0000256" key="6">
    <source>
        <dbReference type="ARBA" id="ARBA00023295"/>
    </source>
</evidence>
<dbReference type="Gene3D" id="2.160.20.10">
    <property type="entry name" value="Single-stranded right-handed beta-helix, Pectin lyase-like"/>
    <property type="match status" value="1"/>
</dbReference>
<evidence type="ECO:0000256" key="8">
    <source>
        <dbReference type="RuleBase" id="RU361169"/>
    </source>
</evidence>
<keyword evidence="3" id="KW-0134">Cell wall</keyword>
<dbReference type="GO" id="GO:0004650">
    <property type="term" value="F:polygalacturonase activity"/>
    <property type="evidence" value="ECO:0007669"/>
    <property type="project" value="InterPro"/>
</dbReference>